<keyword evidence="1" id="KW-0547">Nucleotide-binding</keyword>
<proteinExistence type="predicted"/>
<dbReference type="GO" id="GO:0046872">
    <property type="term" value="F:metal ion binding"/>
    <property type="evidence" value="ECO:0007669"/>
    <property type="project" value="InterPro"/>
</dbReference>
<accession>A0A2P8F7F7</accession>
<feature type="domain" description="ATP-grasp" evidence="2">
    <location>
        <begin position="225"/>
        <end position="482"/>
    </location>
</feature>
<evidence type="ECO:0000259" key="2">
    <source>
        <dbReference type="PROSITE" id="PS50975"/>
    </source>
</evidence>
<reference evidence="3 4" key="1">
    <citation type="submission" date="2018-03" db="EMBL/GenBank/DDBJ databases">
        <title>Genomic Encyclopedia of Archaeal and Bacterial Type Strains, Phase II (KMG-II): from individual species to whole genera.</title>
        <authorList>
            <person name="Goeker M."/>
        </authorList>
    </citation>
    <scope>NUCLEOTIDE SEQUENCE [LARGE SCALE GENOMIC DNA]</scope>
    <source>
        <strain evidence="3 4">DSM 100673</strain>
    </source>
</reference>
<organism evidence="3 4">
    <name type="scientific">Shimia abyssi</name>
    <dbReference type="NCBI Taxonomy" id="1662395"/>
    <lineage>
        <taxon>Bacteria</taxon>
        <taxon>Pseudomonadati</taxon>
        <taxon>Pseudomonadota</taxon>
        <taxon>Alphaproteobacteria</taxon>
        <taxon>Rhodobacterales</taxon>
        <taxon>Roseobacteraceae</taxon>
    </lineage>
</organism>
<dbReference type="PROSITE" id="PS50975">
    <property type="entry name" value="ATP_GRASP"/>
    <property type="match status" value="1"/>
</dbReference>
<dbReference type="OrthoDB" id="9803907at2"/>
<evidence type="ECO:0000313" key="4">
    <source>
        <dbReference type="Proteomes" id="UP000240418"/>
    </source>
</evidence>
<sequence length="592" mass="66195">MSATRGDSRKPGSYFQLERVYTGPNIHSSDPVVRVSWNNGFLKKRSFFESLSVMMEASASWVELLDTDAELDPSDVALAVGTFLTNWSWKILNAERGFVKSHGSQRDGERVISWIGYHDPTLSLQVLDHAAESIRRLSFDQDWATWFARSTASILKICRVKHPDYQAKFLMQAADALNIPYFAVPSMPRCWQYGWGRRGALSFETGIAENSYLFHQTARNKPETKAFLRSLGFPVARDCVVRSQAGLSRARRRVGFPCVTKPVDGKQSRNVTVGITSPDQLLKGFEEAWQFSRGRVLIEQMLQGDVHRLMVVRGEYLCSVRRVPASVIGDGISTIEALLDEKESNRLADPAKALYGYAVPRNDEMKKRLAKRSLSLDSVLPENFEYHLFDLPRTSLGSTLTDVTNITHRDVKQMAMAIAEAMRLQCIGIDYISRDISLPPTSTCGFLEVNSVPSIQIPLVAGIKHEKCVKAILGQRAGRIPSTLKIVSGDEFKAHKQPEEKQHGEGWVWGQTCGIGPMKLVPKTASTFECARTLLMNPRVQRIDIVTSVDDLVKNGLPLDYFDHIAFPDGSTTIPPDWQALLQQMMGGTADR</sequence>
<dbReference type="Gene3D" id="3.30.470.20">
    <property type="entry name" value="ATP-grasp fold, B domain"/>
    <property type="match status" value="2"/>
</dbReference>
<protein>
    <recommendedName>
        <fullName evidence="2">ATP-grasp domain-containing protein</fullName>
    </recommendedName>
</protein>
<evidence type="ECO:0000313" key="3">
    <source>
        <dbReference type="EMBL" id="PSL17612.1"/>
    </source>
</evidence>
<dbReference type="GO" id="GO:0005524">
    <property type="term" value="F:ATP binding"/>
    <property type="evidence" value="ECO:0007669"/>
    <property type="project" value="UniProtKB-UniRule"/>
</dbReference>
<comment type="caution">
    <text evidence="3">The sequence shown here is derived from an EMBL/GenBank/DDBJ whole genome shotgun (WGS) entry which is preliminary data.</text>
</comment>
<keyword evidence="1" id="KW-0067">ATP-binding</keyword>
<evidence type="ECO:0000256" key="1">
    <source>
        <dbReference type="PROSITE-ProRule" id="PRU00409"/>
    </source>
</evidence>
<dbReference type="EMBL" id="PYGJ01000016">
    <property type="protein sequence ID" value="PSL17612.1"/>
    <property type="molecule type" value="Genomic_DNA"/>
</dbReference>
<dbReference type="InterPro" id="IPR011761">
    <property type="entry name" value="ATP-grasp"/>
</dbReference>
<gene>
    <name evidence="3" type="ORF">CLV88_11659</name>
</gene>
<keyword evidence="4" id="KW-1185">Reference proteome</keyword>
<dbReference type="SUPFAM" id="SSF56059">
    <property type="entry name" value="Glutathione synthetase ATP-binding domain-like"/>
    <property type="match status" value="1"/>
</dbReference>
<name>A0A2P8F7F7_9RHOB</name>
<dbReference type="AlphaFoldDB" id="A0A2P8F7F7"/>
<dbReference type="Proteomes" id="UP000240418">
    <property type="component" value="Unassembled WGS sequence"/>
</dbReference>